<organism evidence="3 4">
    <name type="scientific">Solanum bulbocastanum</name>
    <name type="common">Wild potato</name>
    <dbReference type="NCBI Taxonomy" id="147425"/>
    <lineage>
        <taxon>Eukaryota</taxon>
        <taxon>Viridiplantae</taxon>
        <taxon>Streptophyta</taxon>
        <taxon>Embryophyta</taxon>
        <taxon>Tracheophyta</taxon>
        <taxon>Spermatophyta</taxon>
        <taxon>Magnoliopsida</taxon>
        <taxon>eudicotyledons</taxon>
        <taxon>Gunneridae</taxon>
        <taxon>Pentapetalae</taxon>
        <taxon>asterids</taxon>
        <taxon>lamiids</taxon>
        <taxon>Solanales</taxon>
        <taxon>Solanaceae</taxon>
        <taxon>Solanoideae</taxon>
        <taxon>Solaneae</taxon>
        <taxon>Solanum</taxon>
    </lineage>
</organism>
<gene>
    <name evidence="3" type="ORF">RDI58_024046</name>
</gene>
<name>A0AAN8SXI0_SOLBU</name>
<dbReference type="GO" id="GO:0004252">
    <property type="term" value="F:serine-type endopeptidase activity"/>
    <property type="evidence" value="ECO:0007669"/>
    <property type="project" value="InterPro"/>
</dbReference>
<dbReference type="InterPro" id="IPR036852">
    <property type="entry name" value="Peptidase_S8/S53_dom_sf"/>
</dbReference>
<dbReference type="AlphaFoldDB" id="A0AAN8SXI0"/>
<evidence type="ECO:0000313" key="4">
    <source>
        <dbReference type="Proteomes" id="UP001371456"/>
    </source>
</evidence>
<accession>A0AAN8SXI0</accession>
<evidence type="ECO:0000256" key="1">
    <source>
        <dbReference type="ARBA" id="ARBA00011073"/>
    </source>
</evidence>
<dbReference type="SUPFAM" id="SSF52743">
    <property type="entry name" value="Subtilisin-like"/>
    <property type="match status" value="1"/>
</dbReference>
<dbReference type="InterPro" id="IPR045051">
    <property type="entry name" value="SBT"/>
</dbReference>
<keyword evidence="2" id="KW-0732">Signal</keyword>
<evidence type="ECO:0000313" key="3">
    <source>
        <dbReference type="EMBL" id="KAK6777329.1"/>
    </source>
</evidence>
<reference evidence="3 4" key="1">
    <citation type="submission" date="2024-02" db="EMBL/GenBank/DDBJ databases">
        <title>de novo genome assembly of Solanum bulbocastanum strain 11H21.</title>
        <authorList>
            <person name="Hosaka A.J."/>
        </authorList>
    </citation>
    <scope>NUCLEOTIDE SEQUENCE [LARGE SCALE GENOMIC DNA]</scope>
    <source>
        <tissue evidence="3">Young leaves</tissue>
    </source>
</reference>
<dbReference type="EMBL" id="JBANQN010000010">
    <property type="protein sequence ID" value="KAK6777329.1"/>
    <property type="molecule type" value="Genomic_DNA"/>
</dbReference>
<sequence length="78" mass="8526">MIKLGRSEILEGQEVVLKVPKFSSRGPNAFAPEILKPDIAAPGVNILAAASSERRPWIPTHVRNIHGSTTCFWNCCTP</sequence>
<comment type="similarity">
    <text evidence="1">Belongs to the peptidase S8 family.</text>
</comment>
<evidence type="ECO:0000256" key="2">
    <source>
        <dbReference type="ARBA" id="ARBA00022729"/>
    </source>
</evidence>
<protein>
    <submittedName>
        <fullName evidence="3">Uncharacterized protein</fullName>
    </submittedName>
</protein>
<proteinExistence type="inferred from homology"/>
<keyword evidence="4" id="KW-1185">Reference proteome</keyword>
<comment type="caution">
    <text evidence="3">The sequence shown here is derived from an EMBL/GenBank/DDBJ whole genome shotgun (WGS) entry which is preliminary data.</text>
</comment>
<dbReference type="GO" id="GO:0006508">
    <property type="term" value="P:proteolysis"/>
    <property type="evidence" value="ECO:0007669"/>
    <property type="project" value="InterPro"/>
</dbReference>
<dbReference type="PANTHER" id="PTHR10795">
    <property type="entry name" value="PROPROTEIN CONVERTASE SUBTILISIN/KEXIN"/>
    <property type="match status" value="1"/>
</dbReference>
<dbReference type="Proteomes" id="UP001371456">
    <property type="component" value="Unassembled WGS sequence"/>
</dbReference>
<dbReference type="Gene3D" id="3.40.50.200">
    <property type="entry name" value="Peptidase S8/S53 domain"/>
    <property type="match status" value="1"/>
</dbReference>